<dbReference type="FunFam" id="3.40.50.300:FF:000158">
    <property type="entry name" value="Site-determining protein"/>
    <property type="match status" value="1"/>
</dbReference>
<dbReference type="InterPro" id="IPR050625">
    <property type="entry name" value="ParA/MinD_ATPase"/>
</dbReference>
<reference evidence="3 4" key="1">
    <citation type="submission" date="2016-05" db="EMBL/GenBank/DDBJ databases">
        <title>Genome sequence of Pseudomonas stutzeri 273 and identification of the exopolysaccharide biosynthesis locus.</title>
        <authorList>
            <person name="Wu S."/>
            <person name="Sun C."/>
        </authorList>
    </citation>
    <scope>NUCLEOTIDE SEQUENCE [LARGE SCALE GENOMIC DNA]</scope>
    <source>
        <strain evidence="3 4">273</strain>
    </source>
</reference>
<dbReference type="GO" id="GO:0016887">
    <property type="term" value="F:ATP hydrolysis activity"/>
    <property type="evidence" value="ECO:0007669"/>
    <property type="project" value="TreeGrafter"/>
</dbReference>
<accession>A0A172WWV1</accession>
<dbReference type="GO" id="GO:0009898">
    <property type="term" value="C:cytoplasmic side of plasma membrane"/>
    <property type="evidence" value="ECO:0007669"/>
    <property type="project" value="TreeGrafter"/>
</dbReference>
<dbReference type="Gene3D" id="3.40.50.300">
    <property type="entry name" value="P-loop containing nucleotide triphosphate hydrolases"/>
    <property type="match status" value="1"/>
</dbReference>
<dbReference type="OrthoDB" id="9816297at2"/>
<keyword evidence="2" id="KW-0067">ATP-binding</keyword>
<sequence>MGMHPVQVIAVTGGKGGVGKTNVSVNLALALADLGRRVVLLDADLGLANVDVLLGLTTKRTLADVISGECDLRDVLIQGPGGIRVVPAASGTQSMVQLSTLQHSGLIQAFSDIGDDIDVLIIDTAAGIGDGVVSFVRAAQEVLLVVTDEPTSITDAYALIKLLNRDYGISRFRVLANMAHAPQEGRNLFAKLTKVTERFLDVALQYVGAIPYDEAVRKAVQKQRAVYEAYPRAKCSLAFRAIAQKVDTWPLPATPRGHLEFFVERLVRPAAEPNEQ</sequence>
<dbReference type="PIRSF" id="PIRSF003092">
    <property type="entry name" value="MinD"/>
    <property type="match status" value="1"/>
</dbReference>
<proteinExistence type="predicted"/>
<evidence type="ECO:0000313" key="3">
    <source>
        <dbReference type="EMBL" id="ANF27775.1"/>
    </source>
</evidence>
<dbReference type="InterPro" id="IPR025501">
    <property type="entry name" value="MinD_FleN"/>
</dbReference>
<evidence type="ECO:0000313" key="4">
    <source>
        <dbReference type="Proteomes" id="UP000077787"/>
    </source>
</evidence>
<dbReference type="InterPro" id="IPR033875">
    <property type="entry name" value="FlhG"/>
</dbReference>
<dbReference type="InterPro" id="IPR027417">
    <property type="entry name" value="P-loop_NTPase"/>
</dbReference>
<dbReference type="GO" id="GO:0005829">
    <property type="term" value="C:cytosol"/>
    <property type="evidence" value="ECO:0007669"/>
    <property type="project" value="TreeGrafter"/>
</dbReference>
<dbReference type="SUPFAM" id="SSF52540">
    <property type="entry name" value="P-loop containing nucleoside triphosphate hydrolases"/>
    <property type="match status" value="1"/>
</dbReference>
<dbReference type="RefSeq" id="WP_045425761.1">
    <property type="nucleotide sequence ID" value="NZ_CP015641.1"/>
</dbReference>
<dbReference type="Pfam" id="PF10609">
    <property type="entry name" value="ParA"/>
    <property type="match status" value="1"/>
</dbReference>
<dbReference type="EMBL" id="CP015641">
    <property type="protein sequence ID" value="ANF27775.1"/>
    <property type="molecule type" value="Genomic_DNA"/>
</dbReference>
<dbReference type="PANTHER" id="PTHR43384">
    <property type="entry name" value="SEPTUM SITE-DETERMINING PROTEIN MIND HOMOLOG, CHLOROPLASTIC-RELATED"/>
    <property type="match status" value="1"/>
</dbReference>
<dbReference type="PANTHER" id="PTHR43384:SF4">
    <property type="entry name" value="CELLULOSE BIOSYNTHESIS PROTEIN BCSQ-RELATED"/>
    <property type="match status" value="1"/>
</dbReference>
<name>A0A172WWV1_STUST</name>
<dbReference type="Proteomes" id="UP000077787">
    <property type="component" value="Chromosome"/>
</dbReference>
<evidence type="ECO:0000256" key="2">
    <source>
        <dbReference type="ARBA" id="ARBA00022840"/>
    </source>
</evidence>
<keyword evidence="1" id="KW-0547">Nucleotide-binding</keyword>
<dbReference type="AlphaFoldDB" id="A0A172WWV1"/>
<dbReference type="InterPro" id="IPR033756">
    <property type="entry name" value="YlxH/NBP35"/>
</dbReference>
<dbReference type="CDD" id="cd02038">
    <property type="entry name" value="FlhG-like"/>
    <property type="match status" value="1"/>
</dbReference>
<gene>
    <name evidence="3" type="ORF">PS273GM_22895</name>
</gene>
<protein>
    <submittedName>
        <fullName evidence="3">Cobyrinic acid a,c-diamide synthase</fullName>
    </submittedName>
</protein>
<evidence type="ECO:0000256" key="1">
    <source>
        <dbReference type="ARBA" id="ARBA00022741"/>
    </source>
</evidence>
<dbReference type="eggNOG" id="COG0455">
    <property type="taxonomic scope" value="Bacteria"/>
</dbReference>
<organism evidence="3 4">
    <name type="scientific">Stutzerimonas stutzeri</name>
    <name type="common">Pseudomonas stutzeri</name>
    <dbReference type="NCBI Taxonomy" id="316"/>
    <lineage>
        <taxon>Bacteria</taxon>
        <taxon>Pseudomonadati</taxon>
        <taxon>Pseudomonadota</taxon>
        <taxon>Gammaproteobacteria</taxon>
        <taxon>Pseudomonadales</taxon>
        <taxon>Pseudomonadaceae</taxon>
        <taxon>Stutzerimonas</taxon>
    </lineage>
</organism>
<dbReference type="GO" id="GO:0005524">
    <property type="term" value="F:ATP binding"/>
    <property type="evidence" value="ECO:0007669"/>
    <property type="project" value="UniProtKB-KW"/>
</dbReference>
<dbReference type="GO" id="GO:0051782">
    <property type="term" value="P:negative regulation of cell division"/>
    <property type="evidence" value="ECO:0007669"/>
    <property type="project" value="TreeGrafter"/>
</dbReference>